<dbReference type="Gene3D" id="3.40.630.30">
    <property type="match status" value="2"/>
</dbReference>
<keyword evidence="2" id="KW-1185">Reference proteome</keyword>
<gene>
    <name evidence="1" type="ORF">MUB52_19585</name>
</gene>
<reference evidence="1 2" key="1">
    <citation type="submission" date="2022-04" db="EMBL/GenBank/DDBJ databases">
        <title>Roseobacter sp. WL0113 is a bacterium isolated from neritic sediment.</title>
        <authorList>
            <person name="Wang L."/>
            <person name="He W."/>
            <person name="Zhang D.-F."/>
        </authorList>
    </citation>
    <scope>NUCLEOTIDE SEQUENCE [LARGE SCALE GENOMIC DNA]</scope>
    <source>
        <strain evidence="1 2">WL0113</strain>
    </source>
</reference>
<organism evidence="1 2">
    <name type="scientific">Roseobacter sinensis</name>
    <dbReference type="NCBI Taxonomy" id="2931391"/>
    <lineage>
        <taxon>Bacteria</taxon>
        <taxon>Pseudomonadati</taxon>
        <taxon>Pseudomonadota</taxon>
        <taxon>Alphaproteobacteria</taxon>
        <taxon>Rhodobacterales</taxon>
        <taxon>Roseobacteraceae</taxon>
        <taxon>Roseobacter</taxon>
    </lineage>
</organism>
<dbReference type="SUPFAM" id="SSF55729">
    <property type="entry name" value="Acyl-CoA N-acyltransferases (Nat)"/>
    <property type="match status" value="1"/>
</dbReference>
<comment type="caution">
    <text evidence="1">The sequence shown here is derived from an EMBL/GenBank/DDBJ whole genome shotgun (WGS) entry which is preliminary data.</text>
</comment>
<name>A0ABT3BJ88_9RHOB</name>
<evidence type="ECO:0008006" key="3">
    <source>
        <dbReference type="Google" id="ProtNLM"/>
    </source>
</evidence>
<sequence length="331" mass="35616">MRIAIRAAKVADVDKMVPLLVDDGRLREQQNPILWKLAEDAPAKVSATLTAAMEQERPAVRQKWLLAECEGRVVGLTHSILLPVPPIYAGVFGPPGLIMEDCALPRDAPSGTATALLEAAETDLQQAGAQILLASSVPLGAWEDVYIGQGYAPLTLYYAKSGLEMTEAQPGTRPATDADVPGMVTLSAENRQLLFDLDAFWAPHAEADARFGTWMKKSLTLPDRDMFVADAEQGVAGYVISQPATPLHFPAPHDISCIGVIDDFYHAGFSDRTALDAHGIGARALLTRAEAALRTRGNAAAMVVCPAAWSSKIALLEDAGYRTAITWFKKR</sequence>
<evidence type="ECO:0000313" key="1">
    <source>
        <dbReference type="EMBL" id="MCV3273640.1"/>
    </source>
</evidence>
<dbReference type="Proteomes" id="UP001208690">
    <property type="component" value="Unassembled WGS sequence"/>
</dbReference>
<accession>A0ABT3BJ88</accession>
<dbReference type="InterPro" id="IPR016181">
    <property type="entry name" value="Acyl_CoA_acyltransferase"/>
</dbReference>
<dbReference type="RefSeq" id="WP_263845852.1">
    <property type="nucleotide sequence ID" value="NZ_JALIEB010000018.1"/>
</dbReference>
<evidence type="ECO:0000313" key="2">
    <source>
        <dbReference type="Proteomes" id="UP001208690"/>
    </source>
</evidence>
<dbReference type="EMBL" id="JALIEB010000018">
    <property type="protein sequence ID" value="MCV3273640.1"/>
    <property type="molecule type" value="Genomic_DNA"/>
</dbReference>
<proteinExistence type="predicted"/>
<protein>
    <recommendedName>
        <fullName evidence="3">N-acetyltransferase domain-containing protein</fullName>
    </recommendedName>
</protein>